<dbReference type="PROSITE" id="PS51257">
    <property type="entry name" value="PROKAR_LIPOPROTEIN"/>
    <property type="match status" value="1"/>
</dbReference>
<protein>
    <recommendedName>
        <fullName evidence="3">DUF1735 domain-containing protein</fullName>
    </recommendedName>
</protein>
<accession>A0ABV7JRI7</accession>
<comment type="caution">
    <text evidence="1">The sequence shown here is derived from an EMBL/GenBank/DDBJ whole genome shotgun (WGS) entry which is preliminary data.</text>
</comment>
<proteinExistence type="predicted"/>
<evidence type="ECO:0000313" key="1">
    <source>
        <dbReference type="EMBL" id="MFC3199424.1"/>
    </source>
</evidence>
<organism evidence="1 2">
    <name type="scientific">Parapedobacter deserti</name>
    <dbReference type="NCBI Taxonomy" id="1912957"/>
    <lineage>
        <taxon>Bacteria</taxon>
        <taxon>Pseudomonadati</taxon>
        <taxon>Bacteroidota</taxon>
        <taxon>Sphingobacteriia</taxon>
        <taxon>Sphingobacteriales</taxon>
        <taxon>Sphingobacteriaceae</taxon>
        <taxon>Parapedobacter</taxon>
    </lineage>
</organism>
<dbReference type="EMBL" id="JBHRTA010000038">
    <property type="protein sequence ID" value="MFC3199424.1"/>
    <property type="molecule type" value="Genomic_DNA"/>
</dbReference>
<dbReference type="RefSeq" id="WP_379025011.1">
    <property type="nucleotide sequence ID" value="NZ_JBHRTA010000038.1"/>
</dbReference>
<gene>
    <name evidence="1" type="ORF">ACFOET_17515</name>
</gene>
<evidence type="ECO:0000313" key="2">
    <source>
        <dbReference type="Proteomes" id="UP001595526"/>
    </source>
</evidence>
<dbReference type="Proteomes" id="UP001595526">
    <property type="component" value="Unassembled WGS sequence"/>
</dbReference>
<reference evidence="2" key="1">
    <citation type="journal article" date="2019" name="Int. J. Syst. Evol. Microbiol.">
        <title>The Global Catalogue of Microorganisms (GCM) 10K type strain sequencing project: providing services to taxonomists for standard genome sequencing and annotation.</title>
        <authorList>
            <consortium name="The Broad Institute Genomics Platform"/>
            <consortium name="The Broad Institute Genome Sequencing Center for Infectious Disease"/>
            <person name="Wu L."/>
            <person name="Ma J."/>
        </authorList>
    </citation>
    <scope>NUCLEOTIDE SEQUENCE [LARGE SCALE GENOMIC DNA]</scope>
    <source>
        <strain evidence="2">KCTC 52416</strain>
    </source>
</reference>
<keyword evidence="2" id="KW-1185">Reference proteome</keyword>
<evidence type="ECO:0008006" key="3">
    <source>
        <dbReference type="Google" id="ProtNLM"/>
    </source>
</evidence>
<sequence length="139" mass="15682">MKNYLTLAVGFLAILGFTSCTKEYYDVVPNKTFVYTIQPNQWAWDTGVINQIYYDINLPELTDYYVDQGIVSVSLSVDDEASYNILPATIMGTAYSVNYTTGFVTIYAEDPVFDPDFEVPVPDRRVTVKITLSDADFIP</sequence>
<name>A0ABV7JRI7_9SPHI</name>